<reference evidence="1 2" key="1">
    <citation type="submission" date="2016-10" db="EMBL/GenBank/DDBJ databases">
        <authorList>
            <person name="de Groot N.N."/>
        </authorList>
    </citation>
    <scope>NUCLEOTIDE SEQUENCE [LARGE SCALE GENOMIC DNA]</scope>
    <source>
        <strain evidence="1 2">DSM 22024</strain>
    </source>
</reference>
<organism evidence="1 2">
    <name type="scientific">Actinopolymorpha singaporensis</name>
    <dbReference type="NCBI Taxonomy" id="117157"/>
    <lineage>
        <taxon>Bacteria</taxon>
        <taxon>Bacillati</taxon>
        <taxon>Actinomycetota</taxon>
        <taxon>Actinomycetes</taxon>
        <taxon>Propionibacteriales</taxon>
        <taxon>Actinopolymorphaceae</taxon>
        <taxon>Actinopolymorpha</taxon>
    </lineage>
</organism>
<name>A0A1H1QDQ9_9ACTN</name>
<sequence length="211" mass="23366">MTHLSPRELLVLHAVRLLGFAGTSEVAERFGLDTAGTARTLVLAEERGWVQHTAFADLEGWSLTGEGRAENEKRLACERAHADPDGVIGSIYQEFRPLNERLLRACTEWQLTPTPGGTFAANDHSDRVGDARILDELAALHNALIPLVRRLAGVLARFDGYDARFAAALRRARSGAHEWVDRTDVDSCHRVWFQLHEDLVATLGVDRGAEH</sequence>
<dbReference type="OrthoDB" id="3568381at2"/>
<dbReference type="RefSeq" id="WP_092652579.1">
    <property type="nucleotide sequence ID" value="NZ_LT629732.1"/>
</dbReference>
<keyword evidence="2" id="KW-1185">Reference proteome</keyword>
<evidence type="ECO:0000313" key="1">
    <source>
        <dbReference type="EMBL" id="SDS21622.1"/>
    </source>
</evidence>
<accession>A0A1H1QDQ9</accession>
<proteinExistence type="predicted"/>
<dbReference type="SUPFAM" id="SSF46785">
    <property type="entry name" value="Winged helix' DNA-binding domain"/>
    <property type="match status" value="1"/>
</dbReference>
<dbReference type="Proteomes" id="UP000198983">
    <property type="component" value="Chromosome I"/>
</dbReference>
<dbReference type="AlphaFoldDB" id="A0A1H1QDQ9"/>
<dbReference type="STRING" id="117157.SAMN04489717_1981"/>
<protein>
    <submittedName>
        <fullName evidence="1">Uncharacterized protein</fullName>
    </submittedName>
</protein>
<gene>
    <name evidence="1" type="ORF">SAMN04489717_1981</name>
</gene>
<evidence type="ECO:0000313" key="2">
    <source>
        <dbReference type="Proteomes" id="UP000198983"/>
    </source>
</evidence>
<dbReference type="EMBL" id="LT629732">
    <property type="protein sequence ID" value="SDS21622.1"/>
    <property type="molecule type" value="Genomic_DNA"/>
</dbReference>
<dbReference type="InterPro" id="IPR036390">
    <property type="entry name" value="WH_DNA-bd_sf"/>
</dbReference>